<dbReference type="InterPro" id="IPR025757">
    <property type="entry name" value="MIP1_Leuzipper"/>
</dbReference>
<dbReference type="Proteomes" id="UP000489600">
    <property type="component" value="Unassembled WGS sequence"/>
</dbReference>
<feature type="region of interest" description="Disordered" evidence="2">
    <location>
        <begin position="155"/>
        <end position="201"/>
    </location>
</feature>
<name>A0A565B703_9BRAS</name>
<evidence type="ECO:0000313" key="6">
    <source>
        <dbReference type="Proteomes" id="UP000489600"/>
    </source>
</evidence>
<feature type="domain" description="Ternary complex factor MIP1 leucine-zipper" evidence="4">
    <location>
        <begin position="46"/>
        <end position="123"/>
    </location>
</feature>
<keyword evidence="1" id="KW-0175">Coiled coil</keyword>
<accession>A0A565B703</accession>
<gene>
    <name evidence="5" type="ORF">ANE_LOCUS7887</name>
</gene>
<feature type="coiled-coil region" evidence="1">
    <location>
        <begin position="92"/>
        <end position="126"/>
    </location>
</feature>
<feature type="compositionally biased region" description="Low complexity" evidence="2">
    <location>
        <begin position="175"/>
        <end position="189"/>
    </location>
</feature>
<dbReference type="EMBL" id="CABITT030000003">
    <property type="protein sequence ID" value="VVA97442.1"/>
    <property type="molecule type" value="Genomic_DNA"/>
</dbReference>
<dbReference type="OrthoDB" id="418495at2759"/>
<dbReference type="Pfam" id="PF04784">
    <property type="entry name" value="DUF547"/>
    <property type="match status" value="1"/>
</dbReference>
<feature type="region of interest" description="Disordered" evidence="2">
    <location>
        <begin position="253"/>
        <end position="274"/>
    </location>
</feature>
<evidence type="ECO:0000256" key="1">
    <source>
        <dbReference type="SAM" id="Coils"/>
    </source>
</evidence>
<evidence type="ECO:0000313" key="5">
    <source>
        <dbReference type="EMBL" id="VVA97442.1"/>
    </source>
</evidence>
<proteinExistence type="predicted"/>
<keyword evidence="6" id="KW-1185">Reference proteome</keyword>
<feature type="domain" description="DUF547" evidence="3">
    <location>
        <begin position="364"/>
        <end position="496"/>
    </location>
</feature>
<feature type="compositionally biased region" description="Low complexity" evidence="2">
    <location>
        <begin position="260"/>
        <end position="274"/>
    </location>
</feature>
<evidence type="ECO:0000259" key="3">
    <source>
        <dbReference type="Pfam" id="PF04784"/>
    </source>
</evidence>
<comment type="caution">
    <text evidence="5">The sequence shown here is derived from an EMBL/GenBank/DDBJ whole genome shotgun (WGS) entry which is preliminary data.</text>
</comment>
<organism evidence="5 6">
    <name type="scientific">Arabis nemorensis</name>
    <dbReference type="NCBI Taxonomy" id="586526"/>
    <lineage>
        <taxon>Eukaryota</taxon>
        <taxon>Viridiplantae</taxon>
        <taxon>Streptophyta</taxon>
        <taxon>Embryophyta</taxon>
        <taxon>Tracheophyta</taxon>
        <taxon>Spermatophyta</taxon>
        <taxon>Magnoliopsida</taxon>
        <taxon>eudicotyledons</taxon>
        <taxon>Gunneridae</taxon>
        <taxon>Pentapetalae</taxon>
        <taxon>rosids</taxon>
        <taxon>malvids</taxon>
        <taxon>Brassicales</taxon>
        <taxon>Brassicaceae</taxon>
        <taxon>Arabideae</taxon>
        <taxon>Arabis</taxon>
    </lineage>
</organism>
<dbReference type="Pfam" id="PF14389">
    <property type="entry name" value="Lzipper-MIP1"/>
    <property type="match status" value="1"/>
</dbReference>
<dbReference type="InterPro" id="IPR006869">
    <property type="entry name" value="DUF547"/>
</dbReference>
<reference evidence="5" key="1">
    <citation type="submission" date="2019-07" db="EMBL/GenBank/DDBJ databases">
        <authorList>
            <person name="Dittberner H."/>
        </authorList>
    </citation>
    <scope>NUCLEOTIDE SEQUENCE [LARGE SCALE GENOMIC DNA]</scope>
</reference>
<evidence type="ECO:0000256" key="2">
    <source>
        <dbReference type="SAM" id="MobiDB-lite"/>
    </source>
</evidence>
<feature type="compositionally biased region" description="Polar residues" evidence="2">
    <location>
        <begin position="162"/>
        <end position="174"/>
    </location>
</feature>
<evidence type="ECO:0008006" key="7">
    <source>
        <dbReference type="Google" id="ProtNLM"/>
    </source>
</evidence>
<dbReference type="AlphaFoldDB" id="A0A565B703"/>
<evidence type="ECO:0000259" key="4">
    <source>
        <dbReference type="Pfam" id="PF14389"/>
    </source>
</evidence>
<protein>
    <recommendedName>
        <fullName evidence="7">DUF547 domain-containing protein</fullName>
    </recommendedName>
</protein>
<dbReference type="PANTHER" id="PTHR23054:SF53">
    <property type="entry name" value="OS06G0704100 PROTEIN"/>
    <property type="match status" value="1"/>
</dbReference>
<sequence length="581" mass="65723">MYDSQVLKSKSNPFFECSGKKFRGKETKSEGIESCQESTSGESFPYRFQLEEDVKRLQLQLQEEIDLHTFLESVMEKDPWELSSCTSVPHPAQELFSNIAMLETAVTKLEQEMMSLNFQLSQERNERRLAEYHLSHSASPPDSSSCLTYLNHSDSELHQSAEDSPSQDRIVQNQESSCESSPTESSTVEKTLDPSNHFLEKRLMRKTNARKLPRGMLPKFLWDHPNLLSEEMVKCMKNIFMSLADPTVSSKVSSNESQLSPVSPRGHLSSSSSWWPSTERSMISSWVQSPQIDIQNNADVMATGNVFDPYKVRGKLSWAEIGNYSLASEVSWMSVGKKQLEYASGALRKFRTLVEQLARVNPIHLSCDEKLAFWINLYNALIMHAYLAYGVPRSDLKLFSLMQKAAYTVGGHSYTAAAMEYVILKMKPPMHRPQIALLLAIHKLKVSEEQRKASIDTHEPLLAFALSCGMYSSPAVRIYTAKGVKEELLEAQRDFIQASVGLSSKGKLLIPKMLHCYAKNLVEDSNLGVWISKYLPPHQAAFVDQCISQRKQSLLASRNCGILPFDSRFRYLFLPDNNISV</sequence>
<dbReference type="PANTHER" id="PTHR23054">
    <property type="entry name" value="TERNARY COMPLEX FACTOR MIP1, LEUCINE-ZIPPER-RELATED"/>
    <property type="match status" value="1"/>
</dbReference>